<gene>
    <name evidence="1" type="ORF">BpHYR1_028200</name>
</gene>
<dbReference type="Proteomes" id="UP000276133">
    <property type="component" value="Unassembled WGS sequence"/>
</dbReference>
<dbReference type="EMBL" id="REGN01010599">
    <property type="protein sequence ID" value="RMZ98711.1"/>
    <property type="molecule type" value="Genomic_DNA"/>
</dbReference>
<sequence length="691" mass="79713">MIFFDLIFTDPIFSIKQKNSIKKNITFIDLYINLQPAKINLILPTKRTIPMLFVRGDGVILVSPLTRNPALILTFLLIDSWWSRTATKNNVIMLRLLLLLSEIQAQMIQKLLEQGYGLAAQMQPVSHSAMSNTSSYGTLNNTSNESLRYQKKAAGLFQTFCEKESSNLSNYNLNFDQFVCQFSSLCFNSHKEESMRAEIRSSGLQCLATMVHRLVPDDNLRAGYIWDNMDKIVAGILFIIHERYTARHKTSCQLDHSDYDYHEDEQELAEYIYGELYTSTRLRQSVERVDAAPADQHQVVIGLDEEKREDVALEPEHEAKTLLRNICTKADYTTISKIVVPILDFLDDNGQLGWHLAKFVRCIFLIVIYNVRQQHAFVVRELLKHLDSHRNSQALLKCHIIRTIILCTKISAMQSVGTTSQIIDIFNNLLKHLNISVEKAYNLSSKKADNLTDENKLQKEIISAMRQFTQNMPDYAKNDILVFFARQINTQQFSYFELSGNGQADKNELELLNGRKRAKYYECLYEICTRYRPVQVFGAFGSQQFLDDSLKLILVNDYASRNKANQILQLLIDKHHMLDRIQALKPATYRLVPVLKKNFQSTTSLTESSLSLNHHNHQHHEQSTAKLSRNQTFLSQLSLDKDKTKNGSAREDSMFMRKHGRTILSHFTEYLFIANNRRENYESAYVTLSLI</sequence>
<organism evidence="1 2">
    <name type="scientific">Brachionus plicatilis</name>
    <name type="common">Marine rotifer</name>
    <name type="synonym">Brachionus muelleri</name>
    <dbReference type="NCBI Taxonomy" id="10195"/>
    <lineage>
        <taxon>Eukaryota</taxon>
        <taxon>Metazoa</taxon>
        <taxon>Spiralia</taxon>
        <taxon>Gnathifera</taxon>
        <taxon>Rotifera</taxon>
        <taxon>Eurotatoria</taxon>
        <taxon>Monogononta</taxon>
        <taxon>Pseudotrocha</taxon>
        <taxon>Ploima</taxon>
        <taxon>Brachionidae</taxon>
        <taxon>Brachionus</taxon>
    </lineage>
</organism>
<keyword evidence="2" id="KW-1185">Reference proteome</keyword>
<accession>A0A3M7PHV8</accession>
<comment type="caution">
    <text evidence="1">The sequence shown here is derived from an EMBL/GenBank/DDBJ whole genome shotgun (WGS) entry which is preliminary data.</text>
</comment>
<feature type="non-terminal residue" evidence="1">
    <location>
        <position position="691"/>
    </location>
</feature>
<name>A0A3M7PHV8_BRAPC</name>
<dbReference type="STRING" id="10195.A0A3M7PHV8"/>
<dbReference type="PANTHER" id="PTHR12444:SF8">
    <property type="entry name" value="PROTEIN EFR3 HOMOLOG CMP44E"/>
    <property type="match status" value="1"/>
</dbReference>
<dbReference type="AlphaFoldDB" id="A0A3M7PHV8"/>
<protein>
    <submittedName>
        <fullName evidence="1">EFR3 like cmp44E</fullName>
    </submittedName>
</protein>
<evidence type="ECO:0000313" key="1">
    <source>
        <dbReference type="EMBL" id="RMZ98711.1"/>
    </source>
</evidence>
<dbReference type="OrthoDB" id="19232at2759"/>
<dbReference type="InterPro" id="IPR051851">
    <property type="entry name" value="EFR3_Homologs"/>
</dbReference>
<proteinExistence type="predicted"/>
<dbReference type="PANTHER" id="PTHR12444">
    <property type="entry name" value="PROTEIN EFR3 HOMOLOG CMP44E"/>
    <property type="match status" value="1"/>
</dbReference>
<dbReference type="GO" id="GO:0005886">
    <property type="term" value="C:plasma membrane"/>
    <property type="evidence" value="ECO:0007669"/>
    <property type="project" value="TreeGrafter"/>
</dbReference>
<evidence type="ECO:0000313" key="2">
    <source>
        <dbReference type="Proteomes" id="UP000276133"/>
    </source>
</evidence>
<reference evidence="1 2" key="1">
    <citation type="journal article" date="2018" name="Sci. Rep.">
        <title>Genomic signatures of local adaptation to the degree of environmental predictability in rotifers.</title>
        <authorList>
            <person name="Franch-Gras L."/>
            <person name="Hahn C."/>
            <person name="Garcia-Roger E.M."/>
            <person name="Carmona M.J."/>
            <person name="Serra M."/>
            <person name="Gomez A."/>
        </authorList>
    </citation>
    <scope>NUCLEOTIDE SEQUENCE [LARGE SCALE GENOMIC DNA]</scope>
    <source>
        <strain evidence="1">HYR1</strain>
    </source>
</reference>
<dbReference type="GO" id="GO:0072659">
    <property type="term" value="P:protein localization to plasma membrane"/>
    <property type="evidence" value="ECO:0007669"/>
    <property type="project" value="TreeGrafter"/>
</dbReference>